<dbReference type="Gene3D" id="3.50.50.100">
    <property type="match status" value="1"/>
</dbReference>
<dbReference type="EMBL" id="NTHN01000454">
    <property type="protein sequence ID" value="PBD17096.1"/>
    <property type="molecule type" value="Genomic_DNA"/>
</dbReference>
<evidence type="ECO:0000313" key="1">
    <source>
        <dbReference type="EMBL" id="PBD17096.1"/>
    </source>
</evidence>
<accession>A0A2A3JPG7</accession>
<comment type="caution">
    <text evidence="1">The sequence shown here is derived from an EMBL/GenBank/DDBJ whole genome shotgun (WGS) entry which is preliminary data.</text>
</comment>
<name>A0A2A3JPG7_9RHOB</name>
<protein>
    <recommendedName>
        <fullName evidence="2">NADH dehydrogenase</fullName>
    </recommendedName>
</protein>
<reference evidence="1" key="1">
    <citation type="submission" date="2017-09" db="EMBL/GenBank/DDBJ databases">
        <title>Yangia sp. SAOS 153D whole genome sequencing.</title>
        <authorList>
            <person name="Verma A."/>
            <person name="Krishnamurthi S."/>
        </authorList>
    </citation>
    <scope>NUCLEOTIDE SEQUENCE [LARGE SCALE GENOMIC DNA]</scope>
    <source>
        <strain evidence="1">SAOS 153D</strain>
    </source>
</reference>
<gene>
    <name evidence="1" type="ORF">CLG85_22000</name>
</gene>
<dbReference type="AlphaFoldDB" id="A0A2A3JPG7"/>
<evidence type="ECO:0008006" key="2">
    <source>
        <dbReference type="Google" id="ProtNLM"/>
    </source>
</evidence>
<dbReference type="OrthoDB" id="9781621at2"/>
<organism evidence="1">
    <name type="scientific">Alloyangia mangrovi</name>
    <dbReference type="NCBI Taxonomy" id="1779329"/>
    <lineage>
        <taxon>Bacteria</taxon>
        <taxon>Pseudomonadati</taxon>
        <taxon>Pseudomonadota</taxon>
        <taxon>Alphaproteobacteria</taxon>
        <taxon>Rhodobacterales</taxon>
        <taxon>Roseobacteraceae</taxon>
        <taxon>Alloyangia</taxon>
    </lineage>
</organism>
<proteinExistence type="predicted"/>
<sequence>MPPRAQVATQQAEFMERQIVAQVTGKPLKDFAYADHGSLVAISNEGAVGSLMGKAIGTITIEGWLARRAYRSLHFLHRKSVLGTWRATLGALLGGASRRIRPKLKLH</sequence>